<dbReference type="Pfam" id="PF04365">
    <property type="entry name" value="BrnT_toxin"/>
    <property type="match status" value="1"/>
</dbReference>
<evidence type="ECO:0000313" key="1">
    <source>
        <dbReference type="EMBL" id="VAX30138.1"/>
    </source>
</evidence>
<dbReference type="AlphaFoldDB" id="A0A3B1D299"/>
<name>A0A3B1D299_9ZZZZ</name>
<dbReference type="InterPro" id="IPR038573">
    <property type="entry name" value="BrnT_sf"/>
</dbReference>
<dbReference type="Gene3D" id="3.10.450.530">
    <property type="entry name" value="Ribonuclease toxin, BrnT, of type II toxin-antitoxin system"/>
    <property type="match status" value="1"/>
</dbReference>
<accession>A0A3B1D299</accession>
<sequence length="129" mass="15116">MDNHPSRPGDCGRSALSFSNHLDAYFLYAYNVHMDELSFEWDNRKEKSNIKKHGVSFDEAQTVFYDENAIQYCDPDHSEDEDRFILLGVSFKLRTLVVCHCLRDSDCVVRIISARKADKEEEQEYLETR</sequence>
<evidence type="ECO:0008006" key="2">
    <source>
        <dbReference type="Google" id="ProtNLM"/>
    </source>
</evidence>
<dbReference type="InterPro" id="IPR007460">
    <property type="entry name" value="BrnT_toxin"/>
</dbReference>
<proteinExistence type="predicted"/>
<dbReference type="EMBL" id="UOGF01000059">
    <property type="protein sequence ID" value="VAX30138.1"/>
    <property type="molecule type" value="Genomic_DNA"/>
</dbReference>
<organism evidence="1">
    <name type="scientific">hydrothermal vent metagenome</name>
    <dbReference type="NCBI Taxonomy" id="652676"/>
    <lineage>
        <taxon>unclassified sequences</taxon>
        <taxon>metagenomes</taxon>
        <taxon>ecological metagenomes</taxon>
    </lineage>
</organism>
<reference evidence="1" key="1">
    <citation type="submission" date="2018-06" db="EMBL/GenBank/DDBJ databases">
        <authorList>
            <person name="Zhirakovskaya E."/>
        </authorList>
    </citation>
    <scope>NUCLEOTIDE SEQUENCE</scope>
</reference>
<gene>
    <name evidence="1" type="ORF">MNBD_NITROSPIRAE01-1291</name>
</gene>
<protein>
    <recommendedName>
        <fullName evidence="2">BrnT family toxin</fullName>
    </recommendedName>
</protein>